<keyword evidence="2" id="KW-1185">Reference proteome</keyword>
<name>A0A177BYX1_9PLEO</name>
<accession>A0A177BYX1</accession>
<feature type="non-terminal residue" evidence="1">
    <location>
        <position position="1"/>
    </location>
</feature>
<reference evidence="1 2" key="1">
    <citation type="submission" date="2016-05" db="EMBL/GenBank/DDBJ databases">
        <title>Comparative analysis of secretome profiles of manganese(II)-oxidizing ascomycete fungi.</title>
        <authorList>
            <consortium name="DOE Joint Genome Institute"/>
            <person name="Zeiner C.A."/>
            <person name="Purvine S.O."/>
            <person name="Zink E.M."/>
            <person name="Wu S."/>
            <person name="Pasa-Tolic L."/>
            <person name="Chaput D.L."/>
            <person name="Haridas S."/>
            <person name="Grigoriev I.V."/>
            <person name="Santelli C.M."/>
            <person name="Hansel C.M."/>
        </authorList>
    </citation>
    <scope>NUCLEOTIDE SEQUENCE [LARGE SCALE GENOMIC DNA]</scope>
    <source>
        <strain evidence="1 2">AP3s5-JAC2a</strain>
    </source>
</reference>
<dbReference type="AlphaFoldDB" id="A0A177BYX1"/>
<dbReference type="Proteomes" id="UP000077069">
    <property type="component" value="Unassembled WGS sequence"/>
</dbReference>
<feature type="non-terminal residue" evidence="1">
    <location>
        <position position="61"/>
    </location>
</feature>
<protein>
    <submittedName>
        <fullName evidence="1">Uncharacterized protein</fullName>
    </submittedName>
</protein>
<evidence type="ECO:0000313" key="1">
    <source>
        <dbReference type="EMBL" id="OAF99831.1"/>
    </source>
</evidence>
<gene>
    <name evidence="1" type="ORF">CC84DRAFT_1051193</name>
</gene>
<dbReference type="InParanoid" id="A0A177BYX1"/>
<proteinExistence type="predicted"/>
<dbReference type="OrthoDB" id="3778683at2759"/>
<dbReference type="GeneID" id="28756967"/>
<dbReference type="RefSeq" id="XP_018030197.1">
    <property type="nucleotide sequence ID" value="XM_018173481.1"/>
</dbReference>
<organism evidence="1 2">
    <name type="scientific">Paraphaeosphaeria sporulosa</name>
    <dbReference type="NCBI Taxonomy" id="1460663"/>
    <lineage>
        <taxon>Eukaryota</taxon>
        <taxon>Fungi</taxon>
        <taxon>Dikarya</taxon>
        <taxon>Ascomycota</taxon>
        <taxon>Pezizomycotina</taxon>
        <taxon>Dothideomycetes</taxon>
        <taxon>Pleosporomycetidae</taxon>
        <taxon>Pleosporales</taxon>
        <taxon>Massarineae</taxon>
        <taxon>Didymosphaeriaceae</taxon>
        <taxon>Paraphaeosphaeria</taxon>
    </lineage>
</organism>
<dbReference type="EMBL" id="KV441561">
    <property type="protein sequence ID" value="OAF99831.1"/>
    <property type="molecule type" value="Genomic_DNA"/>
</dbReference>
<evidence type="ECO:0000313" key="2">
    <source>
        <dbReference type="Proteomes" id="UP000077069"/>
    </source>
</evidence>
<sequence length="61" mass="7102">HILNLSAQTIIWARDKDSFENQDEDLIAEERFLEEWRKYGPIGVLFDVIASVSTPQAHQLF</sequence>